<evidence type="ECO:0000256" key="1">
    <source>
        <dbReference type="SAM" id="SignalP"/>
    </source>
</evidence>
<gene>
    <name evidence="3" type="ORF">ACFSYS_04935</name>
</gene>
<dbReference type="InterPro" id="IPR036514">
    <property type="entry name" value="SGNH_hydro_sf"/>
</dbReference>
<name>A0ABW5X251_9FLAO</name>
<proteinExistence type="predicted"/>
<organism evidence="3 4">
    <name type="scientific">Christiangramia antarctica</name>
    <dbReference type="NCBI Taxonomy" id="2058158"/>
    <lineage>
        <taxon>Bacteria</taxon>
        <taxon>Pseudomonadati</taxon>
        <taxon>Bacteroidota</taxon>
        <taxon>Flavobacteriia</taxon>
        <taxon>Flavobacteriales</taxon>
        <taxon>Flavobacteriaceae</taxon>
        <taxon>Christiangramia</taxon>
    </lineage>
</organism>
<dbReference type="RefSeq" id="WP_378212281.1">
    <property type="nucleotide sequence ID" value="NZ_JBHUOJ010000009.1"/>
</dbReference>
<evidence type="ECO:0000313" key="3">
    <source>
        <dbReference type="EMBL" id="MFD2832623.1"/>
    </source>
</evidence>
<feature type="signal peptide" evidence="1">
    <location>
        <begin position="1"/>
        <end position="24"/>
    </location>
</feature>
<feature type="domain" description="SGNH hydrolase-type esterase" evidence="2">
    <location>
        <begin position="313"/>
        <end position="480"/>
    </location>
</feature>
<dbReference type="PANTHER" id="PTHR30383:SF28">
    <property type="entry name" value="LIPASE_ACYLHYDROLASE"/>
    <property type="match status" value="1"/>
</dbReference>
<dbReference type="PANTHER" id="PTHR30383">
    <property type="entry name" value="THIOESTERASE 1/PROTEASE 1/LYSOPHOSPHOLIPASE L1"/>
    <property type="match status" value="1"/>
</dbReference>
<reference evidence="4" key="1">
    <citation type="journal article" date="2019" name="Int. J. Syst. Evol. Microbiol.">
        <title>The Global Catalogue of Microorganisms (GCM) 10K type strain sequencing project: providing services to taxonomists for standard genome sequencing and annotation.</title>
        <authorList>
            <consortium name="The Broad Institute Genomics Platform"/>
            <consortium name="The Broad Institute Genome Sequencing Center for Infectious Disease"/>
            <person name="Wu L."/>
            <person name="Ma J."/>
        </authorList>
    </citation>
    <scope>NUCLEOTIDE SEQUENCE [LARGE SCALE GENOMIC DNA]</scope>
    <source>
        <strain evidence="4">KCTC 52925</strain>
    </source>
</reference>
<comment type="caution">
    <text evidence="3">The sequence shown here is derived from an EMBL/GenBank/DDBJ whole genome shotgun (WGS) entry which is preliminary data.</text>
</comment>
<dbReference type="InterPro" id="IPR029058">
    <property type="entry name" value="AB_hydrolase_fold"/>
</dbReference>
<dbReference type="CDD" id="cd00229">
    <property type="entry name" value="SGNH_hydrolase"/>
    <property type="match status" value="1"/>
</dbReference>
<dbReference type="SUPFAM" id="SSF52266">
    <property type="entry name" value="SGNH hydrolase"/>
    <property type="match status" value="1"/>
</dbReference>
<dbReference type="Pfam" id="PF13472">
    <property type="entry name" value="Lipase_GDSL_2"/>
    <property type="match status" value="1"/>
</dbReference>
<dbReference type="Gene3D" id="3.40.50.1110">
    <property type="entry name" value="SGNH hydrolase"/>
    <property type="match status" value="1"/>
</dbReference>
<sequence>MKNNCKFLFIIAVLFTFTMEVSKAQGQTNPNEAFKTTWKGFERINFKFEGREAHLTRPEKPLPGNPWLWRARFPDYHAEIDSVLLGKGFHIAYINTNNQFGSPKAVEVWNKFYRHLITTYHLQTKVALHSHSRGGLFAYNWAKQNPEKVACIYADAIVCDFKSWPAGFGTSEGSKKDWELLKKEYGFETDEQAKAYSDNPIDNLDKLAKAGVPILHTVSLNDHVVPPEENSLVLINNYIRLGGTATVSPCGSVVQKSNGHHYEIDNPEMVVDFIISHSTKNRPLNSSTYHQIRSGLQNSQIQFIQNKKGRVAFLGGSITHNGGWRDSITNYLENKFPETEFEFIAAGIPSMGTTPGAFRLVRDVLSKGKIDLLFEEAAVNDGSNKRTSTEQIRGMEGIVRHMRKFNPSVDIVMMHFVDPGKIETYRSGKIPEVIKNHNQVAEHYAIPTINLAKEVTERIDHGEFTWKDDFKNLHPSPFGQGVYAHSMIQFLDNAYAAHIENDGKITAHALPNPIDAFNYENGVLMDITTIKLRKGWEIDPAWNPNDGKKFRPNYVDVPMLISNVPGSRLKVTFEGNAVGIAVAAGQDAGIIEYRIDKGEWQKLNLFTKWSTSFHLPWYYTLASGLVNEKHRLELKIAHEKDEQSNGHACRIRYVYLNK</sequence>
<keyword evidence="1" id="KW-0732">Signal</keyword>
<evidence type="ECO:0000313" key="4">
    <source>
        <dbReference type="Proteomes" id="UP001597438"/>
    </source>
</evidence>
<dbReference type="InterPro" id="IPR051532">
    <property type="entry name" value="Ester_Hydrolysis_Enzymes"/>
</dbReference>
<protein>
    <submittedName>
        <fullName evidence="3">GDSL-type esterase/lipase family protein</fullName>
    </submittedName>
</protein>
<feature type="chain" id="PRO_5047463259" evidence="1">
    <location>
        <begin position="25"/>
        <end position="658"/>
    </location>
</feature>
<dbReference type="Gene3D" id="2.60.120.260">
    <property type="entry name" value="Galactose-binding domain-like"/>
    <property type="match status" value="1"/>
</dbReference>
<evidence type="ECO:0000259" key="2">
    <source>
        <dbReference type="Pfam" id="PF13472"/>
    </source>
</evidence>
<accession>A0ABW5X251</accession>
<dbReference type="EMBL" id="JBHUOJ010000009">
    <property type="protein sequence ID" value="MFD2832623.1"/>
    <property type="molecule type" value="Genomic_DNA"/>
</dbReference>
<keyword evidence="4" id="KW-1185">Reference proteome</keyword>
<dbReference type="Proteomes" id="UP001597438">
    <property type="component" value="Unassembled WGS sequence"/>
</dbReference>
<dbReference type="InterPro" id="IPR013830">
    <property type="entry name" value="SGNH_hydro"/>
</dbReference>
<dbReference type="Gene3D" id="3.40.50.1820">
    <property type="entry name" value="alpha/beta hydrolase"/>
    <property type="match status" value="1"/>
</dbReference>
<dbReference type="SUPFAM" id="SSF53474">
    <property type="entry name" value="alpha/beta-Hydrolases"/>
    <property type="match status" value="1"/>
</dbReference>